<dbReference type="PANTHER" id="PTHR38015">
    <property type="entry name" value="BLR6086 PROTEIN"/>
    <property type="match status" value="1"/>
</dbReference>
<dbReference type="InterPro" id="IPR008927">
    <property type="entry name" value="6-PGluconate_DH-like_C_sf"/>
</dbReference>
<dbReference type="InterPro" id="IPR036188">
    <property type="entry name" value="FAD/NAD-bd_sf"/>
</dbReference>
<dbReference type="SUPFAM" id="SSF48179">
    <property type="entry name" value="6-phosphogluconate dehydrogenase C-terminal domain-like"/>
    <property type="match status" value="1"/>
</dbReference>
<feature type="domain" description="Ketopantoate reductase N-terminal" evidence="2">
    <location>
        <begin position="7"/>
        <end position="108"/>
    </location>
</feature>
<reference evidence="3" key="1">
    <citation type="submission" date="2020-10" db="EMBL/GenBank/DDBJ databases">
        <authorList>
            <person name="Castelo-Branco R."/>
            <person name="Eusebio N."/>
            <person name="Adriana R."/>
            <person name="Vieira A."/>
            <person name="Brugerolle De Fraissinette N."/>
            <person name="Rezende De Castro R."/>
            <person name="Schneider M.P."/>
            <person name="Vasconcelos V."/>
            <person name="Leao P.N."/>
        </authorList>
    </citation>
    <scope>NUCLEOTIDE SEQUENCE</scope>
    <source>
        <strain evidence="3">LEGE 11479</strain>
    </source>
</reference>
<evidence type="ECO:0000313" key="3">
    <source>
        <dbReference type="EMBL" id="MBE9069037.1"/>
    </source>
</evidence>
<sequence>MSPQSFLVIGGGHIGLASVVYLSSQGHTVYLISRRASTTHSQTIQSSGPIAQGSFPVALYSNRFVDIAAVHRGRLPSNIILCCRGQDLQPYAEQLSSYCQPGMNILLLCAARFAGRAFSQLLQQTGVPKHRLPAIADVHNMPFISRGNGQDQVAIKALTNKCFVAAQSPELTERLVSQYQPLFKHLYPLPDALAVNLNKCNDIIHVPLIWASFAQWETGEDYNPYYNLGPQTVQLIEMLDRDRVTIGQNLGVSPLIDICQHYQLAYGTKGPSLFEHVQQLHAYSCTNVGNPQHRYLTEDLPFGLFPLQALAKTALIETPVLDSYITLGRSIVEPKPYWTADFLGLKDL</sequence>
<protein>
    <submittedName>
        <fullName evidence="3">NAD/NADP octopine/nopaline dehydrogenase family protein</fullName>
    </submittedName>
</protein>
<dbReference type="InterPro" id="IPR003421">
    <property type="entry name" value="Opine_DH"/>
</dbReference>
<evidence type="ECO:0000259" key="2">
    <source>
        <dbReference type="Pfam" id="PF02558"/>
    </source>
</evidence>
<organism evidence="3 4">
    <name type="scientific">Leptolyngbya cf. ectocarpi LEGE 11479</name>
    <dbReference type="NCBI Taxonomy" id="1828722"/>
    <lineage>
        <taxon>Bacteria</taxon>
        <taxon>Bacillati</taxon>
        <taxon>Cyanobacteriota</taxon>
        <taxon>Cyanophyceae</taxon>
        <taxon>Leptolyngbyales</taxon>
        <taxon>Leptolyngbyaceae</taxon>
        <taxon>Leptolyngbya group</taxon>
        <taxon>Leptolyngbya</taxon>
    </lineage>
</organism>
<comment type="caution">
    <text evidence="3">The sequence shown here is derived from an EMBL/GenBank/DDBJ whole genome shotgun (WGS) entry which is preliminary data.</text>
</comment>
<dbReference type="InterPro" id="IPR013332">
    <property type="entry name" value="KPR_N"/>
</dbReference>
<dbReference type="Gene3D" id="3.40.50.720">
    <property type="entry name" value="NAD(P)-binding Rossmann-like Domain"/>
    <property type="match status" value="1"/>
</dbReference>
<feature type="domain" description="Opine dehydrogenase" evidence="1">
    <location>
        <begin position="189"/>
        <end position="330"/>
    </location>
</feature>
<evidence type="ECO:0000259" key="1">
    <source>
        <dbReference type="Pfam" id="PF02317"/>
    </source>
</evidence>
<dbReference type="InterPro" id="IPR013328">
    <property type="entry name" value="6PGD_dom2"/>
</dbReference>
<dbReference type="PANTHER" id="PTHR38015:SF1">
    <property type="entry name" value="OPINE DEHYDROGENASE DOMAIN-CONTAINING PROTEIN"/>
    <property type="match status" value="1"/>
</dbReference>
<dbReference type="RefSeq" id="WP_193994957.1">
    <property type="nucleotide sequence ID" value="NZ_JADEXP010000226.1"/>
</dbReference>
<dbReference type="AlphaFoldDB" id="A0A929FBD7"/>
<dbReference type="Pfam" id="PF02317">
    <property type="entry name" value="Octopine_DH"/>
    <property type="match status" value="1"/>
</dbReference>
<dbReference type="EMBL" id="JADEXP010000226">
    <property type="protein sequence ID" value="MBE9069037.1"/>
    <property type="molecule type" value="Genomic_DNA"/>
</dbReference>
<evidence type="ECO:0000313" key="4">
    <source>
        <dbReference type="Proteomes" id="UP000615026"/>
    </source>
</evidence>
<proteinExistence type="predicted"/>
<dbReference type="Proteomes" id="UP000615026">
    <property type="component" value="Unassembled WGS sequence"/>
</dbReference>
<dbReference type="Pfam" id="PF02558">
    <property type="entry name" value="ApbA"/>
    <property type="match status" value="1"/>
</dbReference>
<gene>
    <name evidence="3" type="ORF">IQ260_20540</name>
</gene>
<dbReference type="GO" id="GO:0016491">
    <property type="term" value="F:oxidoreductase activity"/>
    <property type="evidence" value="ECO:0007669"/>
    <property type="project" value="InterPro"/>
</dbReference>
<accession>A0A929FBD7</accession>
<name>A0A929FBD7_LEPEC</name>
<keyword evidence="4" id="KW-1185">Reference proteome</keyword>
<dbReference type="SUPFAM" id="SSF51905">
    <property type="entry name" value="FAD/NAD(P)-binding domain"/>
    <property type="match status" value="1"/>
</dbReference>
<dbReference type="Gene3D" id="1.10.1040.10">
    <property type="entry name" value="N-(1-d-carboxylethyl)-l-norvaline Dehydrogenase, domain 2"/>
    <property type="match status" value="1"/>
</dbReference>
<dbReference type="InterPro" id="IPR051729">
    <property type="entry name" value="Opine/Lysopine_DH"/>
</dbReference>